<evidence type="ECO:0000313" key="1">
    <source>
        <dbReference type="EMBL" id="CAD9234236.1"/>
    </source>
</evidence>
<gene>
    <name evidence="1" type="ORF">CCAE0312_LOCUS6324</name>
    <name evidence="2" type="ORF">CCAE0312_LOCUS6325</name>
</gene>
<dbReference type="EMBL" id="HBGH01011406">
    <property type="protein sequence ID" value="CAD9234237.1"/>
    <property type="molecule type" value="Transcribed_RNA"/>
</dbReference>
<accession>A0A6T6C3B5</accession>
<protein>
    <submittedName>
        <fullName evidence="2">Uncharacterized protein</fullName>
    </submittedName>
</protein>
<organism evidence="2">
    <name type="scientific">Compsopogon caeruleus</name>
    <dbReference type="NCBI Taxonomy" id="31354"/>
    <lineage>
        <taxon>Eukaryota</taxon>
        <taxon>Rhodophyta</taxon>
        <taxon>Compsopogonophyceae</taxon>
        <taxon>Compsopogonales</taxon>
        <taxon>Compsopogonaceae</taxon>
        <taxon>Compsopogon</taxon>
    </lineage>
</organism>
<dbReference type="EMBL" id="HBGH01011405">
    <property type="protein sequence ID" value="CAD9234236.1"/>
    <property type="molecule type" value="Transcribed_RNA"/>
</dbReference>
<dbReference type="AlphaFoldDB" id="A0A6T6C3B5"/>
<proteinExistence type="predicted"/>
<evidence type="ECO:0000313" key="2">
    <source>
        <dbReference type="EMBL" id="CAD9234237.1"/>
    </source>
</evidence>
<sequence length="293" mass="31524">MAFISGFGGVIGSSFAGSSVAVCESKKTNAVVMKVEGAAVNVVKVGSSPSPLVAKLLGRRTTAISKKAGSLLTPTEAAADAFFAQTVTRKFKEMVNWTGVYDPQCTEGTAKGEAWDKRELAVSKQFRFKQRSAAQKAGDFFENRRLAIHMVGHICAAEEALLGKYPTLAASYIMGKTEANKTCNRYTTPDSVAEAYMAASIESQNKKRGAPFGVYLSSCVDGNAKGRAEAARVAAVNTAYRAGWKSPAQNARQRYELSAHGRNMLGHDCDYEEAIYNKYPAVAGAMRSSSYRY</sequence>
<name>A0A6T6C3B5_9RHOD</name>
<reference evidence="2" key="1">
    <citation type="submission" date="2021-01" db="EMBL/GenBank/DDBJ databases">
        <authorList>
            <person name="Corre E."/>
            <person name="Pelletier E."/>
            <person name="Niang G."/>
            <person name="Scheremetjew M."/>
            <person name="Finn R."/>
            <person name="Kale V."/>
            <person name="Holt S."/>
            <person name="Cochrane G."/>
            <person name="Meng A."/>
            <person name="Brown T."/>
            <person name="Cohen L."/>
        </authorList>
    </citation>
    <scope>NUCLEOTIDE SEQUENCE</scope>
    <source>
        <strain evidence="2">SAG 36.94</strain>
    </source>
</reference>